<organism evidence="1 2">
    <name type="scientific">Holotrichia oblita</name>
    <name type="common">Chafer beetle</name>
    <dbReference type="NCBI Taxonomy" id="644536"/>
    <lineage>
        <taxon>Eukaryota</taxon>
        <taxon>Metazoa</taxon>
        <taxon>Ecdysozoa</taxon>
        <taxon>Arthropoda</taxon>
        <taxon>Hexapoda</taxon>
        <taxon>Insecta</taxon>
        <taxon>Pterygota</taxon>
        <taxon>Neoptera</taxon>
        <taxon>Endopterygota</taxon>
        <taxon>Coleoptera</taxon>
        <taxon>Polyphaga</taxon>
        <taxon>Scarabaeiformia</taxon>
        <taxon>Scarabaeidae</taxon>
        <taxon>Melolonthinae</taxon>
        <taxon>Holotrichia</taxon>
    </lineage>
</organism>
<reference evidence="1" key="1">
    <citation type="submission" date="2022-04" db="EMBL/GenBank/DDBJ databases">
        <title>Chromosome-scale genome assembly of Holotrichia oblita Faldermann.</title>
        <authorList>
            <person name="Rongchong L."/>
        </authorList>
    </citation>
    <scope>NUCLEOTIDE SEQUENCE</scope>
    <source>
        <strain evidence="1">81SQS9</strain>
    </source>
</reference>
<comment type="caution">
    <text evidence="1">The sequence shown here is derived from an EMBL/GenBank/DDBJ whole genome shotgun (WGS) entry which is preliminary data.</text>
</comment>
<dbReference type="EMBL" id="CM043019">
    <property type="protein sequence ID" value="KAI4461512.1"/>
    <property type="molecule type" value="Genomic_DNA"/>
</dbReference>
<proteinExistence type="predicted"/>
<sequence>MNITKCLSIATQKLWGGRFTNPIDSALEQLNASIQVDKRMYSEDINGSKAYCRVLILCKLLSEEEGNLICEGLDKIETEWRENLFVIKDNDEDIHTANERRLKELIGDVAAKLHTGRSRNDQVNTDMRLWLRSALSALEQLLKELVKIMVDRSYEEIDITMAGYTHLQRAQPVRWSHFLLSHAWNFKSDADKLDTIYKTTNVMSLGSGALAGNPFCIDRIKLAQDLGFEAITQNSMQAVGDRDFIAEFLFWSSLTGIHLSRLAEDLIIFSSKEFNFIEISDTFSTGSSLMPQKKNADSLELVRGIAGSLFGHCSSLMMTLKGLPSTYNKDLQNDKDIMFSAFDKLVSVLNVICGTIKTLKVNSNECRNALSFDMLATDLAYYLVRKGVSFRNAHHDVGKAIAIAEKRNICISDLTLEELQSINEHFQADAVNVWNYEASIEQYQTIGGTSRNSVIAQVDILKKWLCRHYISTKRS</sequence>
<keyword evidence="1" id="KW-0456">Lyase</keyword>
<evidence type="ECO:0000313" key="1">
    <source>
        <dbReference type="EMBL" id="KAI4461512.1"/>
    </source>
</evidence>
<gene>
    <name evidence="1" type="ORF">MML48_5g00012723</name>
</gene>
<name>A0ACB9T3X4_HOLOL</name>
<evidence type="ECO:0000313" key="2">
    <source>
        <dbReference type="Proteomes" id="UP001056778"/>
    </source>
</evidence>
<protein>
    <submittedName>
        <fullName evidence="1">Argininosuccinate lyase</fullName>
    </submittedName>
</protein>
<keyword evidence="2" id="KW-1185">Reference proteome</keyword>
<accession>A0ACB9T3X4</accession>
<dbReference type="Proteomes" id="UP001056778">
    <property type="component" value="Chromosome 5"/>
</dbReference>